<evidence type="ECO:0000256" key="1">
    <source>
        <dbReference type="SAM" id="MobiDB-lite"/>
    </source>
</evidence>
<reference evidence="2" key="1">
    <citation type="journal article" date="2021" name="Open Biol.">
        <title>Shared evolutionary footprints suggest mitochondrial oxidative damage underlies multiple complex I losses in fungi.</title>
        <authorList>
            <person name="Schikora-Tamarit M.A."/>
            <person name="Marcet-Houben M."/>
            <person name="Nosek J."/>
            <person name="Gabaldon T."/>
        </authorList>
    </citation>
    <scope>NUCLEOTIDE SEQUENCE</scope>
    <source>
        <strain evidence="2">CBS2887</strain>
    </source>
</reference>
<dbReference type="EMBL" id="JAEUBG010002406">
    <property type="protein sequence ID" value="KAH3684589.1"/>
    <property type="molecule type" value="Genomic_DNA"/>
</dbReference>
<name>A0A9P8TMX0_WICPI</name>
<gene>
    <name evidence="2" type="ORF">WICPIJ_004479</name>
</gene>
<proteinExistence type="predicted"/>
<feature type="region of interest" description="Disordered" evidence="1">
    <location>
        <begin position="96"/>
        <end position="126"/>
    </location>
</feature>
<evidence type="ECO:0000313" key="3">
    <source>
        <dbReference type="Proteomes" id="UP000774326"/>
    </source>
</evidence>
<comment type="caution">
    <text evidence="2">The sequence shown here is derived from an EMBL/GenBank/DDBJ whole genome shotgun (WGS) entry which is preliminary data.</text>
</comment>
<sequence length="126" mass="13460">MNANTTMETDKDQNILELIEPAPLDDSVDGIEAIGFDNGCNCRSRAVSTGSGVGSFNWDIDVLGDNCVWGFGSKVGNNNSSSRGFHISNWGTVDFGGMGDNTRNRNGLGNFTRVSDSEDDSRSSLT</sequence>
<dbReference type="Proteomes" id="UP000774326">
    <property type="component" value="Unassembled WGS sequence"/>
</dbReference>
<evidence type="ECO:0000313" key="2">
    <source>
        <dbReference type="EMBL" id="KAH3684589.1"/>
    </source>
</evidence>
<organism evidence="2 3">
    <name type="scientific">Wickerhamomyces pijperi</name>
    <name type="common">Yeast</name>
    <name type="synonym">Pichia pijperi</name>
    <dbReference type="NCBI Taxonomy" id="599730"/>
    <lineage>
        <taxon>Eukaryota</taxon>
        <taxon>Fungi</taxon>
        <taxon>Dikarya</taxon>
        <taxon>Ascomycota</taxon>
        <taxon>Saccharomycotina</taxon>
        <taxon>Saccharomycetes</taxon>
        <taxon>Phaffomycetales</taxon>
        <taxon>Wickerhamomycetaceae</taxon>
        <taxon>Wickerhamomyces</taxon>
    </lineage>
</organism>
<feature type="compositionally biased region" description="Polar residues" evidence="1">
    <location>
        <begin position="104"/>
        <end position="114"/>
    </location>
</feature>
<keyword evidence="3" id="KW-1185">Reference proteome</keyword>
<protein>
    <submittedName>
        <fullName evidence="2">Uncharacterized protein</fullName>
    </submittedName>
</protein>
<reference evidence="2" key="2">
    <citation type="submission" date="2021-01" db="EMBL/GenBank/DDBJ databases">
        <authorList>
            <person name="Schikora-Tamarit M.A."/>
        </authorList>
    </citation>
    <scope>NUCLEOTIDE SEQUENCE</scope>
    <source>
        <strain evidence="2">CBS2887</strain>
    </source>
</reference>
<accession>A0A9P8TMX0</accession>
<dbReference type="AlphaFoldDB" id="A0A9P8TMX0"/>